<evidence type="ECO:0000256" key="8">
    <source>
        <dbReference type="ARBA" id="ARBA00023157"/>
    </source>
</evidence>
<protein>
    <recommendedName>
        <fullName evidence="13">GPI-anchor transamidase component GPAA1</fullName>
    </recommendedName>
    <alternativeName>
        <fullName evidence="10">GAA1 protein homolog</fullName>
    </alternativeName>
    <alternativeName>
        <fullName evidence="14">Glycosylphosphatidylinositol anchor attachment 1 protein</fullName>
    </alternativeName>
</protein>
<dbReference type="GO" id="GO:0006506">
    <property type="term" value="P:GPI anchor biosynthetic process"/>
    <property type="evidence" value="ECO:0007669"/>
    <property type="project" value="UniProtKB-KW"/>
</dbReference>
<evidence type="ECO:0000313" key="16">
    <source>
        <dbReference type="Ensembl" id="ENSSFAP00005036362.1"/>
    </source>
</evidence>
<dbReference type="Gene3D" id="3.40.630.10">
    <property type="entry name" value="Zn peptidases"/>
    <property type="match status" value="1"/>
</dbReference>
<evidence type="ECO:0000256" key="13">
    <source>
        <dbReference type="ARBA" id="ARBA00093619"/>
    </source>
</evidence>
<comment type="subunit">
    <text evidence="12">Heteropentamer. Part of the GPI-anchor transamidase complex, consisting of PIGK, PIGT, PIGS, PIGU and GAA1. Interacts with PIGK.</text>
</comment>
<dbReference type="PANTHER" id="PTHR13304:SF0">
    <property type="entry name" value="GLYCOSYLPHOSPHATIDYLINOSITOL ANCHOR ATTACHMENT 1 PROTEIN"/>
    <property type="match status" value="1"/>
</dbReference>
<organism evidence="16 17">
    <name type="scientific">Salarias fasciatus</name>
    <name type="common">Jewelled blenny</name>
    <name type="synonym">Blennius fasciatus</name>
    <dbReference type="NCBI Taxonomy" id="181472"/>
    <lineage>
        <taxon>Eukaryota</taxon>
        <taxon>Metazoa</taxon>
        <taxon>Chordata</taxon>
        <taxon>Craniata</taxon>
        <taxon>Vertebrata</taxon>
        <taxon>Euteleostomi</taxon>
        <taxon>Actinopterygii</taxon>
        <taxon>Neopterygii</taxon>
        <taxon>Teleostei</taxon>
        <taxon>Neoteleostei</taxon>
        <taxon>Acanthomorphata</taxon>
        <taxon>Ovalentaria</taxon>
        <taxon>Blenniimorphae</taxon>
        <taxon>Blenniiformes</taxon>
        <taxon>Blennioidei</taxon>
        <taxon>Blenniidae</taxon>
        <taxon>Salariinae</taxon>
        <taxon>Salarias</taxon>
    </lineage>
</organism>
<dbReference type="SUPFAM" id="SSF53187">
    <property type="entry name" value="Zn-dependent exopeptidases"/>
    <property type="match status" value="1"/>
</dbReference>
<keyword evidence="4 15" id="KW-0812">Transmembrane</keyword>
<evidence type="ECO:0000256" key="6">
    <source>
        <dbReference type="ARBA" id="ARBA00022989"/>
    </source>
</evidence>
<keyword evidence="6 15" id="KW-1133">Transmembrane helix</keyword>
<comment type="function">
    <text evidence="11">Component of the glycosylphosphatidylinositol-anchor (GPI-anchor) transamidase (GPI-T) complex that catalyzes the formation of the linkage between a proprotein and a GPI-anchor and participates in GPI anchored protein biosynthesis. Binds GPI-anchor.</text>
</comment>
<dbReference type="Proteomes" id="UP000472267">
    <property type="component" value="Chromosome 18"/>
</dbReference>
<evidence type="ECO:0000256" key="14">
    <source>
        <dbReference type="ARBA" id="ARBA00093661"/>
    </source>
</evidence>
<evidence type="ECO:0000256" key="11">
    <source>
        <dbReference type="ARBA" id="ARBA00093336"/>
    </source>
</evidence>
<dbReference type="GO" id="GO:0016255">
    <property type="term" value="P:attachment of GPI anchor to protein"/>
    <property type="evidence" value="ECO:0007669"/>
    <property type="project" value="TreeGrafter"/>
</dbReference>
<evidence type="ECO:0000256" key="4">
    <source>
        <dbReference type="ARBA" id="ARBA00022692"/>
    </source>
</evidence>
<sequence>MGLLSDPTRRRALISLLTRLNAPICVVCYMAGVAWFMGLAFEPFTLRTYMSENAMGSTMVEERFPAGERALATGREFSAHKKRVGGMPVDWLVKTMQARGLEVFTQRFSRTLPFPDEDKERYMVKGTNVYGILRAPRAPRTEALVLSAPCSPGDHNNQAVGLLLGLASYFRNQIFWAKDIIFLVNEHDLIGMQAWLEGYHHTNTTGMDWSPLQGRAGSIQAALSLELSSDVVTSLDLILEGLNGQLPNLDLANLFYAFCQKIGVLCTIQGKLQRNDWDSVSGYSHAVQTMMLMVLKQASGRPWGDHGLFLRYHIEAATVRGINSFRPYKTDCTTVGRLLEGMYRKLNNLLERLHQSYFFYLMPSLSHFVSIGYYMPAFGLLAAILLLRALDLWVQLSAAPQRDEDGVTDVEQTAPGVLSILTPLVISHLTGAALYSLPVRFQDVAVEHFPVSETEAVVLTAIAIYTAGLALPHNTQRLLSGEGTEQGWKVLKLLALLYLAVLLGCTALINFSLGFILALSLVPVAAFVLSSPSPHFTHSSLTPPPLQETPVSFHEGWLLYLSVISQGILDHCLYGSLLFPLAALLLYPCWLLFWNILFWK</sequence>
<dbReference type="InterPro" id="IPR007246">
    <property type="entry name" value="Gaa1"/>
</dbReference>
<comment type="pathway">
    <text evidence="2">Glycolipid biosynthesis; glycosylphosphatidylinositol-anchor biosynthesis.</text>
</comment>
<reference evidence="16" key="2">
    <citation type="submission" date="2025-08" db="UniProtKB">
        <authorList>
            <consortium name="Ensembl"/>
        </authorList>
    </citation>
    <scope>IDENTIFICATION</scope>
</reference>
<feature type="transmembrane region" description="Helical" evidence="15">
    <location>
        <begin position="496"/>
        <end position="529"/>
    </location>
</feature>
<reference evidence="16" key="1">
    <citation type="submission" date="2019-06" db="EMBL/GenBank/DDBJ databases">
        <authorList>
            <consortium name="Wellcome Sanger Institute Data Sharing"/>
        </authorList>
    </citation>
    <scope>NUCLEOTIDE SEQUENCE [LARGE SCALE GENOMIC DNA]</scope>
</reference>
<feature type="transmembrane region" description="Helical" evidence="15">
    <location>
        <begin position="577"/>
        <end position="599"/>
    </location>
</feature>
<dbReference type="Pfam" id="PF04114">
    <property type="entry name" value="Gaa1"/>
    <property type="match status" value="1"/>
</dbReference>
<evidence type="ECO:0000256" key="3">
    <source>
        <dbReference type="ARBA" id="ARBA00022502"/>
    </source>
</evidence>
<keyword evidence="17" id="KW-1185">Reference proteome</keyword>
<proteinExistence type="predicted"/>
<evidence type="ECO:0000256" key="1">
    <source>
        <dbReference type="ARBA" id="ARBA00004477"/>
    </source>
</evidence>
<reference evidence="16" key="3">
    <citation type="submission" date="2025-09" db="UniProtKB">
        <authorList>
            <consortium name="Ensembl"/>
        </authorList>
    </citation>
    <scope>IDENTIFICATION</scope>
</reference>
<evidence type="ECO:0000256" key="12">
    <source>
        <dbReference type="ARBA" id="ARBA00093557"/>
    </source>
</evidence>
<keyword evidence="8" id="KW-1015">Disulfide bond</keyword>
<dbReference type="PIRSF" id="PIRSF036762">
    <property type="entry name" value="GAA1"/>
    <property type="match status" value="1"/>
</dbReference>
<evidence type="ECO:0000256" key="9">
    <source>
        <dbReference type="ARBA" id="ARBA00023180"/>
    </source>
</evidence>
<feature type="transmembrane region" description="Helical" evidence="15">
    <location>
        <begin position="373"/>
        <end position="394"/>
    </location>
</feature>
<keyword evidence="3" id="KW-0337">GPI-anchor biosynthesis</keyword>
<name>A0A672I559_SALFA</name>
<evidence type="ECO:0000256" key="10">
    <source>
        <dbReference type="ARBA" id="ARBA00083563"/>
    </source>
</evidence>
<dbReference type="PANTHER" id="PTHR13304">
    <property type="entry name" value="GLYCOSYLPHOSPHATIDYLINOSITOL ANCHOR ATTACHMENT 1 PROTEIN"/>
    <property type="match status" value="1"/>
</dbReference>
<evidence type="ECO:0000313" key="17">
    <source>
        <dbReference type="Proteomes" id="UP000472267"/>
    </source>
</evidence>
<dbReference type="GO" id="GO:0042765">
    <property type="term" value="C:GPI-anchor transamidase complex"/>
    <property type="evidence" value="ECO:0007669"/>
    <property type="project" value="InterPro"/>
</dbReference>
<evidence type="ECO:0000256" key="5">
    <source>
        <dbReference type="ARBA" id="ARBA00022824"/>
    </source>
</evidence>
<feature type="transmembrane region" description="Helical" evidence="15">
    <location>
        <begin position="20"/>
        <end position="41"/>
    </location>
</feature>
<dbReference type="FunFam" id="3.40.630.10:FF:000047">
    <property type="entry name" value="Glycosylphosphatidylinositol anchor attachment 1 protein"/>
    <property type="match status" value="1"/>
</dbReference>
<comment type="subcellular location">
    <subcellularLocation>
        <location evidence="1">Endoplasmic reticulum membrane</location>
        <topology evidence="1">Multi-pass membrane protein</topology>
    </subcellularLocation>
</comment>
<keyword evidence="5" id="KW-0256">Endoplasmic reticulum</keyword>
<dbReference type="AlphaFoldDB" id="A0A672I559"/>
<dbReference type="Ensembl" id="ENSSFAT00005037720.1">
    <property type="protein sequence ID" value="ENSSFAP00005036362.1"/>
    <property type="gene ID" value="ENSSFAG00005018359.1"/>
</dbReference>
<evidence type="ECO:0000256" key="15">
    <source>
        <dbReference type="SAM" id="Phobius"/>
    </source>
</evidence>
<evidence type="ECO:0000256" key="7">
    <source>
        <dbReference type="ARBA" id="ARBA00023136"/>
    </source>
</evidence>
<keyword evidence="7 15" id="KW-0472">Membrane</keyword>
<gene>
    <name evidence="16" type="primary">gpaa1</name>
</gene>
<evidence type="ECO:0000256" key="2">
    <source>
        <dbReference type="ARBA" id="ARBA00004687"/>
    </source>
</evidence>
<keyword evidence="9" id="KW-0325">Glycoprotein</keyword>
<accession>A0A672I559</accession>